<evidence type="ECO:0000313" key="10">
    <source>
        <dbReference type="Proteomes" id="UP000663671"/>
    </source>
</evidence>
<feature type="compositionally biased region" description="Polar residues" evidence="7">
    <location>
        <begin position="349"/>
        <end position="365"/>
    </location>
</feature>
<keyword evidence="9" id="KW-0436">Ligase</keyword>
<organism evidence="9 10">
    <name type="scientific">Ajellomyces capsulatus</name>
    <name type="common">Darling's disease fungus</name>
    <name type="synonym">Histoplasma capsulatum</name>
    <dbReference type="NCBI Taxonomy" id="5037"/>
    <lineage>
        <taxon>Eukaryota</taxon>
        <taxon>Fungi</taxon>
        <taxon>Dikarya</taxon>
        <taxon>Ascomycota</taxon>
        <taxon>Pezizomycotina</taxon>
        <taxon>Eurotiomycetes</taxon>
        <taxon>Eurotiomycetidae</taxon>
        <taxon>Onygenales</taxon>
        <taxon>Ajellomycetaceae</taxon>
        <taxon>Histoplasma</taxon>
    </lineage>
</organism>
<dbReference type="GO" id="GO:0016874">
    <property type="term" value="F:ligase activity"/>
    <property type="evidence" value="ECO:0007669"/>
    <property type="project" value="UniProtKB-KW"/>
</dbReference>
<dbReference type="InterPro" id="IPR009617">
    <property type="entry name" value="Seipin"/>
</dbReference>
<keyword evidence="6 8" id="KW-0472">Membrane</keyword>
<keyword evidence="2 8" id="KW-0812">Transmembrane</keyword>
<evidence type="ECO:0000256" key="1">
    <source>
        <dbReference type="ARBA" id="ARBA00004477"/>
    </source>
</evidence>
<evidence type="ECO:0000256" key="3">
    <source>
        <dbReference type="ARBA" id="ARBA00022824"/>
    </source>
</evidence>
<accession>A0A8A1MFQ4</accession>
<evidence type="ECO:0000256" key="4">
    <source>
        <dbReference type="ARBA" id="ARBA00022989"/>
    </source>
</evidence>
<keyword evidence="5" id="KW-0443">Lipid metabolism</keyword>
<dbReference type="PANTHER" id="PTHR21212:SF0">
    <property type="entry name" value="SEIPIN"/>
    <property type="match status" value="1"/>
</dbReference>
<evidence type="ECO:0000256" key="6">
    <source>
        <dbReference type="ARBA" id="ARBA00023136"/>
    </source>
</evidence>
<reference evidence="9" key="1">
    <citation type="submission" date="2021-01" db="EMBL/GenBank/DDBJ databases">
        <title>Chromosome-level genome assembly of a human fungal pathogen reveals clustering of transcriptionally co-regulated genes.</title>
        <authorList>
            <person name="Voorhies M."/>
            <person name="Cohen S."/>
            <person name="Shea T.P."/>
            <person name="Petrus S."/>
            <person name="Munoz J.F."/>
            <person name="Poplawski S."/>
            <person name="Goldman W.E."/>
            <person name="Michael T."/>
            <person name="Cuomo C.A."/>
            <person name="Sil A."/>
            <person name="Beyhan S."/>
        </authorList>
    </citation>
    <scope>NUCLEOTIDE SEQUENCE</scope>
    <source>
        <strain evidence="9">WU24</strain>
    </source>
</reference>
<feature type="compositionally biased region" description="Basic and acidic residues" evidence="7">
    <location>
        <begin position="306"/>
        <end position="323"/>
    </location>
</feature>
<dbReference type="Pfam" id="PF06775">
    <property type="entry name" value="Seipin"/>
    <property type="match status" value="1"/>
</dbReference>
<feature type="transmembrane region" description="Helical" evidence="8">
    <location>
        <begin position="34"/>
        <end position="59"/>
    </location>
</feature>
<dbReference type="CDD" id="cd23995">
    <property type="entry name" value="Seipin_BSCL2_like"/>
    <property type="match status" value="1"/>
</dbReference>
<dbReference type="GO" id="GO:0140042">
    <property type="term" value="P:lipid droplet formation"/>
    <property type="evidence" value="ECO:0007669"/>
    <property type="project" value="UniProtKB-ARBA"/>
</dbReference>
<evidence type="ECO:0000256" key="2">
    <source>
        <dbReference type="ARBA" id="ARBA00022692"/>
    </source>
</evidence>
<evidence type="ECO:0000313" key="9">
    <source>
        <dbReference type="EMBL" id="QSS64749.1"/>
    </source>
</evidence>
<dbReference type="EMBL" id="CP069114">
    <property type="protein sequence ID" value="QSS64749.1"/>
    <property type="molecule type" value="Genomic_DNA"/>
</dbReference>
<protein>
    <submittedName>
        <fullName evidence="9">Tubulin-tyrosine ligase</fullName>
    </submittedName>
</protein>
<dbReference type="OrthoDB" id="3990054at2759"/>
<evidence type="ECO:0000256" key="8">
    <source>
        <dbReference type="SAM" id="Phobius"/>
    </source>
</evidence>
<dbReference type="AlphaFoldDB" id="A0A8A1MFQ4"/>
<feature type="region of interest" description="Disordered" evidence="7">
    <location>
        <begin position="272"/>
        <end position="380"/>
    </location>
</feature>
<evidence type="ECO:0000256" key="7">
    <source>
        <dbReference type="SAM" id="MobiDB-lite"/>
    </source>
</evidence>
<dbReference type="GO" id="GO:0005789">
    <property type="term" value="C:endoplasmic reticulum membrane"/>
    <property type="evidence" value="ECO:0007669"/>
    <property type="project" value="UniProtKB-SubCell"/>
</dbReference>
<comment type="subcellular location">
    <subcellularLocation>
        <location evidence="1">Endoplasmic reticulum membrane</location>
        <topology evidence="1">Multi-pass membrane protein</topology>
    </subcellularLocation>
</comment>
<keyword evidence="4 8" id="KW-1133">Transmembrane helix</keyword>
<proteinExistence type="predicted"/>
<gene>
    <name evidence="9" type="ORF">I7I51_01820</name>
</gene>
<dbReference type="VEuPathDB" id="FungiDB:I7I51_01820"/>
<dbReference type="GO" id="GO:0006629">
    <property type="term" value="P:lipid metabolic process"/>
    <property type="evidence" value="ECO:0007669"/>
    <property type="project" value="UniProtKB-KW"/>
</dbReference>
<evidence type="ECO:0000256" key="5">
    <source>
        <dbReference type="ARBA" id="ARBA00023098"/>
    </source>
</evidence>
<keyword evidence="3" id="KW-0256">Endoplasmic reticulum</keyword>
<name>A0A8A1MFQ4_AJECA</name>
<dbReference type="Proteomes" id="UP000663671">
    <property type="component" value="Chromosome 1"/>
</dbReference>
<feature type="transmembrane region" description="Helical" evidence="8">
    <location>
        <begin position="235"/>
        <end position="260"/>
    </location>
</feature>
<dbReference type="PANTHER" id="PTHR21212">
    <property type="entry name" value="BERNARDINELLI-SEIP CONGENITAL LIPODYSTROPHY 2 HOMOLOG BSCL2 PROTEIN"/>
    <property type="match status" value="1"/>
</dbReference>
<sequence>MEDDTEPSQSLYSMVLAPFTEARRTIISKPARRAYINTILFCLTSAALLCISIVAYWIFYYNYVPQISLERQVHLQFGDGHPYGTATLGTELIAAQQYDVSVVLYLPRSPPNLAAGNFMVDLALFSSAKTNTNTNEASSIESSRRPAIMTYTSPMVDTAKRVSKMPLYLLGWQREAEGLKVNMMDRVEFGRKKGAMPKTLRLEIESEEKIQVYSAVVKFDAKFNGLRWIMYNWKIFSILTFTLTFWAVSMLFTSLVWVALASLAEPTVRRNPKLKDETEEEENSSGISVKEEEGSDGEGASSKLTMPHERRMSDEQEKIKREENTEEYTVIQTLAGSDQPEAEAGTHPVGTSTSSQTTATDNSELVAQRRRGNVRFEDED</sequence>